<dbReference type="Proteomes" id="UP000095281">
    <property type="component" value="Unplaced"/>
</dbReference>
<reference evidence="2" key="1">
    <citation type="submission" date="2016-11" db="UniProtKB">
        <authorList>
            <consortium name="WormBaseParasite"/>
        </authorList>
    </citation>
    <scope>IDENTIFICATION</scope>
</reference>
<organism evidence="1 2">
    <name type="scientific">Meloidogyne hapla</name>
    <name type="common">Root-knot nematode worm</name>
    <dbReference type="NCBI Taxonomy" id="6305"/>
    <lineage>
        <taxon>Eukaryota</taxon>
        <taxon>Metazoa</taxon>
        <taxon>Ecdysozoa</taxon>
        <taxon>Nematoda</taxon>
        <taxon>Chromadorea</taxon>
        <taxon>Rhabditida</taxon>
        <taxon>Tylenchina</taxon>
        <taxon>Tylenchomorpha</taxon>
        <taxon>Tylenchoidea</taxon>
        <taxon>Meloidogynidae</taxon>
        <taxon>Meloidogyninae</taxon>
        <taxon>Meloidogyne</taxon>
    </lineage>
</organism>
<evidence type="ECO:0000313" key="1">
    <source>
        <dbReference type="Proteomes" id="UP000095281"/>
    </source>
</evidence>
<sequence>MPIPVHLIKIKANLEGGHRRRGIGTIYDWLPMLKPSFSFILLLPFGHHRHLARYGTRCHLHPHREMTKKKQQSPPLWIKLPYEYVEWQNVREFEEMPSKKCNKKKYFTISLNLETRKTQKKHFLHFQSFKLKFV</sequence>
<proteinExistence type="predicted"/>
<dbReference type="AlphaFoldDB" id="A0A1I8B6E6"/>
<name>A0A1I8B6E6_MELHA</name>
<dbReference type="WBParaSite" id="MhA1_Contig147.frz3.gene33">
    <property type="protein sequence ID" value="MhA1_Contig147.frz3.gene33"/>
    <property type="gene ID" value="MhA1_Contig147.frz3.gene33"/>
</dbReference>
<accession>A0A1I8B6E6</accession>
<protein>
    <submittedName>
        <fullName evidence="2">Uncharacterized protein</fullName>
    </submittedName>
</protein>
<keyword evidence="1" id="KW-1185">Reference proteome</keyword>
<evidence type="ECO:0000313" key="2">
    <source>
        <dbReference type="WBParaSite" id="MhA1_Contig147.frz3.gene33"/>
    </source>
</evidence>